<name>A0A157ZF59_9BURK</name>
<gene>
    <name evidence="2" type="ORF">AWB75_00654</name>
</gene>
<proteinExistence type="predicted"/>
<evidence type="ECO:0000313" key="3">
    <source>
        <dbReference type="Proteomes" id="UP000054870"/>
    </source>
</evidence>
<keyword evidence="3" id="KW-1185">Reference proteome</keyword>
<comment type="caution">
    <text evidence="2">The sequence shown here is derived from an EMBL/GenBank/DDBJ whole genome shotgun (WGS) entry which is preliminary data.</text>
</comment>
<evidence type="ECO:0000313" key="2">
    <source>
        <dbReference type="EMBL" id="SAK44113.1"/>
    </source>
</evidence>
<dbReference type="AlphaFoldDB" id="A0A157ZF59"/>
<protein>
    <recommendedName>
        <fullName evidence="1">Spore protein YkvP/CgeB glycosyl transferase-like domain-containing protein</fullName>
    </recommendedName>
</protein>
<dbReference type="InterPro" id="IPR055259">
    <property type="entry name" value="YkvP/CgeB_Glyco_trans-like"/>
</dbReference>
<dbReference type="RefSeq" id="WP_143746397.1">
    <property type="nucleotide sequence ID" value="NZ_FCOF02000002.1"/>
</dbReference>
<dbReference type="EMBL" id="FCOF02000002">
    <property type="protein sequence ID" value="SAK44113.1"/>
    <property type="molecule type" value="Genomic_DNA"/>
</dbReference>
<dbReference type="OrthoDB" id="9243646at2"/>
<organism evidence="2 3">
    <name type="scientific">Caballeronia catudaia</name>
    <dbReference type="NCBI Taxonomy" id="1777136"/>
    <lineage>
        <taxon>Bacteria</taxon>
        <taxon>Pseudomonadati</taxon>
        <taxon>Pseudomonadota</taxon>
        <taxon>Betaproteobacteria</taxon>
        <taxon>Burkholderiales</taxon>
        <taxon>Burkholderiaceae</taxon>
        <taxon>Caballeronia</taxon>
    </lineage>
</organism>
<evidence type="ECO:0000259" key="1">
    <source>
        <dbReference type="Pfam" id="PF13524"/>
    </source>
</evidence>
<dbReference type="Proteomes" id="UP000054870">
    <property type="component" value="Unassembled WGS sequence"/>
</dbReference>
<dbReference type="Pfam" id="PF13524">
    <property type="entry name" value="Glyco_trans_1_2"/>
    <property type="match status" value="1"/>
</dbReference>
<feature type="domain" description="Spore protein YkvP/CgeB glycosyl transferase-like" evidence="1">
    <location>
        <begin position="265"/>
        <end position="399"/>
    </location>
</feature>
<sequence length="412" mass="46111">MTTAVSTFSMSAVRSSPAGAYAVILTRNDIDRHKHNETFARELTKAFSSLGVQLLSLDYIRDIRQISEAMRDDNCQFFVCFNGFGSELVHASGTPGKLVSAFELWRKPLFDLMHDCPVHETMQHQFNSVGQFRKALFTDYSYAHLSRMLGARSVRTVPSITFPEAVPAKTKPLAIRSFEILLPVGLCDPQVVIDRFRSPVSYRDRLFRELFDSVTAIAVDDLTVDPLTQTLIACQDGNIAVDLRNPDIRFLISAVLDYVKFARRDRLVRALSGLPVTIVSDRDVSHRFSGSKLTFVQHRSFPELIDTMGDSKIVLCPLPHYTGFHERALAGFTAGAAIFAAPNEVLETNFWQGRDMLTYGNPEHLASLLDSALSGQLDLQAMASNGERIARERFSPDRLASIIVSQWEDMAR</sequence>
<accession>A0A157ZF59</accession>
<reference evidence="2" key="1">
    <citation type="submission" date="2016-01" db="EMBL/GenBank/DDBJ databases">
        <authorList>
            <person name="Peeters C."/>
        </authorList>
    </citation>
    <scope>NUCLEOTIDE SEQUENCE [LARGE SCALE GENOMIC DNA]</scope>
    <source>
        <strain evidence="2">LMG 29318</strain>
    </source>
</reference>